<protein>
    <submittedName>
        <fullName evidence="1">Hydrolase</fullName>
    </submittedName>
</protein>
<gene>
    <name evidence="1" type="ORF">BM74_18335</name>
</gene>
<evidence type="ECO:0000313" key="1">
    <source>
        <dbReference type="EMBL" id="RVU62843.1"/>
    </source>
</evidence>
<reference evidence="1 2" key="1">
    <citation type="submission" date="2018-01" db="EMBL/GenBank/DDBJ databases">
        <title>Complete genome sequence of G25-42.</title>
        <authorList>
            <person name="Zheng Z."/>
            <person name="Sun M."/>
        </authorList>
    </citation>
    <scope>NUCLEOTIDE SEQUENCE [LARGE SCALE GENOMIC DNA]</scope>
    <source>
        <strain evidence="1 2">G25-42</strain>
    </source>
</reference>
<dbReference type="EMBL" id="LDER01000239">
    <property type="protein sequence ID" value="RVU62843.1"/>
    <property type="molecule type" value="Genomic_DNA"/>
</dbReference>
<name>A0A437SGJ2_BACTU</name>
<comment type="caution">
    <text evidence="1">The sequence shown here is derived from an EMBL/GenBank/DDBJ whole genome shotgun (WGS) entry which is preliminary data.</text>
</comment>
<evidence type="ECO:0000313" key="2">
    <source>
        <dbReference type="Proteomes" id="UP000286687"/>
    </source>
</evidence>
<organism evidence="1 2">
    <name type="scientific">Bacillus thuringiensis</name>
    <dbReference type="NCBI Taxonomy" id="1428"/>
    <lineage>
        <taxon>Bacteria</taxon>
        <taxon>Bacillati</taxon>
        <taxon>Bacillota</taxon>
        <taxon>Bacilli</taxon>
        <taxon>Bacillales</taxon>
        <taxon>Bacillaceae</taxon>
        <taxon>Bacillus</taxon>
        <taxon>Bacillus cereus group</taxon>
    </lineage>
</organism>
<dbReference type="Proteomes" id="UP000286687">
    <property type="component" value="Unassembled WGS sequence"/>
</dbReference>
<proteinExistence type="predicted"/>
<accession>A0A437SGJ2</accession>
<keyword evidence="1" id="KW-0378">Hydrolase</keyword>
<sequence>MKNIETEVQKKIDALGLSPLDDIIYHRYFKNRTVVEMDELQFKYYKMYGQQPMFYSMTHLVDSTIEELVKNDEKNQKQFNPSFFIRLKRRVDRWLFRGVVRK</sequence>
<dbReference type="RefSeq" id="WP_127813908.1">
    <property type="nucleotide sequence ID" value="NZ_LDER01000239.1"/>
</dbReference>
<dbReference type="AlphaFoldDB" id="A0A437SGJ2"/>
<dbReference type="GO" id="GO:0016787">
    <property type="term" value="F:hydrolase activity"/>
    <property type="evidence" value="ECO:0007669"/>
    <property type="project" value="UniProtKB-KW"/>
</dbReference>